<name>A0A060URW0_9PROT</name>
<dbReference type="AlphaFoldDB" id="A0A060URW0"/>
<organism evidence="1">
    <name type="scientific">Acidithiobacillus ferrivorans</name>
    <dbReference type="NCBI Taxonomy" id="160808"/>
    <lineage>
        <taxon>Bacteria</taxon>
        <taxon>Pseudomonadati</taxon>
        <taxon>Pseudomonadota</taxon>
        <taxon>Acidithiobacillia</taxon>
        <taxon>Acidithiobacillales</taxon>
        <taxon>Acidithiobacillaceae</taxon>
        <taxon>Acidithiobacillus</taxon>
    </lineage>
</organism>
<evidence type="ECO:0000313" key="1">
    <source>
        <dbReference type="EMBL" id="CDQ11021.1"/>
    </source>
</evidence>
<proteinExistence type="predicted"/>
<accession>A0A060URW0</accession>
<dbReference type="EMBL" id="CCCS020000043">
    <property type="protein sequence ID" value="CDQ11021.1"/>
    <property type="molecule type" value="Genomic_DNA"/>
</dbReference>
<reference evidence="1" key="2">
    <citation type="submission" date="2014-07" db="EMBL/GenBank/DDBJ databases">
        <title>Initial genome analysis of the psychrotolerant acidophile Acidithiobacillus ferrivorans CF27: insights into iron and sulfur oxidation pathways and into biofilm formation.</title>
        <authorList>
            <person name="Talla E."/>
            <person name="Hedrich S."/>
            <person name="Mangenot S."/>
            <person name="Ji B."/>
            <person name="Johnson D.B."/>
            <person name="Barbe V."/>
            <person name="Bonnefoy V."/>
        </authorList>
    </citation>
    <scope>NUCLEOTIDE SEQUENCE [LARGE SCALE GENOMIC DNA]</scope>
    <source>
        <strain evidence="1">CF27</strain>
    </source>
</reference>
<protein>
    <submittedName>
        <fullName evidence="1">Uncharacterized protein</fullName>
    </submittedName>
</protein>
<dbReference type="SUPFAM" id="SSF88946">
    <property type="entry name" value="Sigma2 domain of RNA polymerase sigma factors"/>
    <property type="match status" value="1"/>
</dbReference>
<evidence type="ECO:0000313" key="3">
    <source>
        <dbReference type="Proteomes" id="UP000193925"/>
    </source>
</evidence>
<reference evidence="2 3" key="3">
    <citation type="submission" date="2017-03" db="EMBL/GenBank/DDBJ databases">
        <authorList>
            <person name="Regsiter A."/>
            <person name="William W."/>
        </authorList>
    </citation>
    <scope>NUCLEOTIDE SEQUENCE [LARGE SCALE GENOMIC DNA]</scope>
    <source>
        <strain evidence="2">PRJEB5721</strain>
    </source>
</reference>
<evidence type="ECO:0000313" key="2">
    <source>
        <dbReference type="EMBL" id="SMH66757.1"/>
    </source>
</evidence>
<dbReference type="GO" id="GO:0003700">
    <property type="term" value="F:DNA-binding transcription factor activity"/>
    <property type="evidence" value="ECO:0007669"/>
    <property type="project" value="InterPro"/>
</dbReference>
<dbReference type="SUPFAM" id="SSF47413">
    <property type="entry name" value="lambda repressor-like DNA-binding domains"/>
    <property type="match status" value="1"/>
</dbReference>
<keyword evidence="3" id="KW-1185">Reference proteome</keyword>
<gene>
    <name evidence="2" type="ORF">AFERRI_40106</name>
    <name evidence="1" type="ORF">AFERRI_480011</name>
</gene>
<dbReference type="GO" id="GO:0006352">
    <property type="term" value="P:DNA-templated transcription initiation"/>
    <property type="evidence" value="ECO:0007669"/>
    <property type="project" value="InterPro"/>
</dbReference>
<dbReference type="EMBL" id="LT841305">
    <property type="protein sequence ID" value="SMH66757.1"/>
    <property type="molecule type" value="Genomic_DNA"/>
</dbReference>
<dbReference type="InterPro" id="IPR010982">
    <property type="entry name" value="Lambda_DNA-bd_dom_sf"/>
</dbReference>
<sequence>MEERLLSATEINQALSTWIRGDNPNEERLFRQLLPAFRRIVRGVAGRMCRKTGIPLDEELQDEILQRIWIALLKRRDQKEGFTSELPASLWVWTTAQFAMTRIFRSENRYALSAQSEDGHDWMDSMTEGRIGDPLESIMDEESMALMEQRREEAMKRVAPFIGSLPTPPETPAREREMAPIGPAMELRGVIRQLHWSQRQMAEYLGVSVDIVYNYVYGRTLIPDYQMDRIRAAEKTTGDYSDTGWDELLRSAEAVLHVTEITLRTELAERMGVSERTLRRWIAGGDGSAKGLTRAVALRNRGWTRA</sequence>
<dbReference type="GO" id="GO:0003677">
    <property type="term" value="F:DNA binding"/>
    <property type="evidence" value="ECO:0007669"/>
    <property type="project" value="InterPro"/>
</dbReference>
<dbReference type="Proteomes" id="UP000193925">
    <property type="component" value="Chromosome AFERRI"/>
</dbReference>
<dbReference type="InterPro" id="IPR013325">
    <property type="entry name" value="RNA_pol_sigma_r2"/>
</dbReference>
<reference evidence="1" key="1">
    <citation type="submission" date="2014-03" db="EMBL/GenBank/DDBJ databases">
        <authorList>
            <person name="Genoscope - CEA"/>
        </authorList>
    </citation>
    <scope>NUCLEOTIDE SEQUENCE [LARGE SCALE GENOMIC DNA]</scope>
    <source>
        <strain evidence="1">CF27</strain>
    </source>
</reference>
<dbReference type="RefSeq" id="WP_035193877.1">
    <property type="nucleotide sequence ID" value="NZ_CCCS020000043.1"/>
</dbReference>